<dbReference type="Proteomes" id="UP001595867">
    <property type="component" value="Unassembled WGS sequence"/>
</dbReference>
<proteinExistence type="predicted"/>
<feature type="transmembrane region" description="Helical" evidence="2">
    <location>
        <begin position="31"/>
        <end position="54"/>
    </location>
</feature>
<accession>A0ABV8IR53</accession>
<comment type="caution">
    <text evidence="3">The sequence shown here is derived from an EMBL/GenBank/DDBJ whole genome shotgun (WGS) entry which is preliminary data.</text>
</comment>
<keyword evidence="2" id="KW-0812">Transmembrane</keyword>
<dbReference type="EMBL" id="JBHSBL010000015">
    <property type="protein sequence ID" value="MFC4066471.1"/>
    <property type="molecule type" value="Genomic_DNA"/>
</dbReference>
<organism evidence="3 4">
    <name type="scientific">Actinoplanes subglobosus</name>
    <dbReference type="NCBI Taxonomy" id="1547892"/>
    <lineage>
        <taxon>Bacteria</taxon>
        <taxon>Bacillati</taxon>
        <taxon>Actinomycetota</taxon>
        <taxon>Actinomycetes</taxon>
        <taxon>Micromonosporales</taxon>
        <taxon>Micromonosporaceae</taxon>
        <taxon>Actinoplanes</taxon>
    </lineage>
</organism>
<keyword evidence="2" id="KW-0472">Membrane</keyword>
<evidence type="ECO:0000313" key="3">
    <source>
        <dbReference type="EMBL" id="MFC4066471.1"/>
    </source>
</evidence>
<evidence type="ECO:0000313" key="4">
    <source>
        <dbReference type="Proteomes" id="UP001595867"/>
    </source>
</evidence>
<dbReference type="RefSeq" id="WP_378067439.1">
    <property type="nucleotide sequence ID" value="NZ_JBHSBL010000015.1"/>
</dbReference>
<protein>
    <recommendedName>
        <fullName evidence="5">DUF304 domain-containing protein</fullName>
    </recommendedName>
</protein>
<feature type="compositionally biased region" description="Basic and acidic residues" evidence="1">
    <location>
        <begin position="154"/>
        <end position="171"/>
    </location>
</feature>
<evidence type="ECO:0000256" key="1">
    <source>
        <dbReference type="SAM" id="MobiDB-lite"/>
    </source>
</evidence>
<gene>
    <name evidence="3" type="ORF">ACFO0C_16170</name>
</gene>
<evidence type="ECO:0008006" key="5">
    <source>
        <dbReference type="Google" id="ProtNLM"/>
    </source>
</evidence>
<evidence type="ECO:0000256" key="2">
    <source>
        <dbReference type="SAM" id="Phobius"/>
    </source>
</evidence>
<feature type="transmembrane region" description="Helical" evidence="2">
    <location>
        <begin position="60"/>
        <end position="78"/>
    </location>
</feature>
<name>A0ABV8IR53_9ACTN</name>
<keyword evidence="4" id="KW-1185">Reference proteome</keyword>
<sequence length="210" mass="22999">MDVEHGRAIPGFEQPERFANLVSARDSLVRWLPTGLVLFVAIWVLSLIVVGILFSVPHDVLWGAVVAIVSTGVWLLLVRTDHRRNLARRALVVSPDGITFEERVTITEIPWSGVTAVTRAGATGTAGRGDDGVVGVGAVTVRPEASPFAQELARAAERRRPRRPGTDEPLREVPFTPFEADWESGRLGAWLHAYRPDLTPDRRSSDAPVD</sequence>
<reference evidence="4" key="1">
    <citation type="journal article" date="2019" name="Int. J. Syst. Evol. Microbiol.">
        <title>The Global Catalogue of Microorganisms (GCM) 10K type strain sequencing project: providing services to taxonomists for standard genome sequencing and annotation.</title>
        <authorList>
            <consortium name="The Broad Institute Genomics Platform"/>
            <consortium name="The Broad Institute Genome Sequencing Center for Infectious Disease"/>
            <person name="Wu L."/>
            <person name="Ma J."/>
        </authorList>
    </citation>
    <scope>NUCLEOTIDE SEQUENCE [LARGE SCALE GENOMIC DNA]</scope>
    <source>
        <strain evidence="4">TBRC 5832</strain>
    </source>
</reference>
<feature type="region of interest" description="Disordered" evidence="1">
    <location>
        <begin position="151"/>
        <end position="177"/>
    </location>
</feature>
<keyword evidence="2" id="KW-1133">Transmembrane helix</keyword>